<dbReference type="Proteomes" id="UP000005341">
    <property type="component" value="Unassembled WGS sequence"/>
</dbReference>
<dbReference type="PROSITE" id="PS01039">
    <property type="entry name" value="SBP_BACTERIAL_3"/>
    <property type="match status" value="1"/>
</dbReference>
<feature type="signal peptide" evidence="5">
    <location>
        <begin position="1"/>
        <end position="24"/>
    </location>
</feature>
<accession>A0A828Q4J9</accession>
<comment type="similarity">
    <text evidence="2 4">Belongs to the bacterial solute-binding protein 3 family.</text>
</comment>
<name>A0A828Q4J9_ACTPL</name>
<dbReference type="InterPro" id="IPR001320">
    <property type="entry name" value="Iontro_rcpt_C"/>
</dbReference>
<dbReference type="GO" id="GO:0015276">
    <property type="term" value="F:ligand-gated monoatomic ion channel activity"/>
    <property type="evidence" value="ECO:0007669"/>
    <property type="project" value="InterPro"/>
</dbReference>
<evidence type="ECO:0000256" key="2">
    <source>
        <dbReference type="ARBA" id="ARBA00010333"/>
    </source>
</evidence>
<sequence>MQGHIMKKLLLASAIALTAFSAQAKDLTFAMEPSYPPFELTNEKGEIIGFDIDIANAICKEIQANCSFKSQAFDGLIQAVKQKRIDGAISAIDITEARAKQVAFTDAYYDSSASFIAVKGKADLNTAKNVGVQNGTTFQQYVVAEAKQYAPKSYASLQDAVLDLKNGRIDIIFGDTAVLADMLSKEAELSFVGDKVTNKKYFGNGLGIAVNKSNGELVAELNKGLAAIKANGEYQKIYDKWMTK</sequence>
<feature type="domain" description="Ionotropic glutamate receptor C-terminal" evidence="7">
    <location>
        <begin position="26"/>
        <end position="244"/>
    </location>
</feature>
<evidence type="ECO:0000256" key="3">
    <source>
        <dbReference type="ARBA" id="ARBA00022729"/>
    </source>
</evidence>
<dbReference type="InterPro" id="IPR018313">
    <property type="entry name" value="SBP_3_CS"/>
</dbReference>
<dbReference type="GO" id="GO:0030313">
    <property type="term" value="C:cell envelope"/>
    <property type="evidence" value="ECO:0007669"/>
    <property type="project" value="UniProtKB-SubCell"/>
</dbReference>
<evidence type="ECO:0000259" key="6">
    <source>
        <dbReference type="SMART" id="SM00062"/>
    </source>
</evidence>
<evidence type="ECO:0000313" key="8">
    <source>
        <dbReference type="EMBL" id="EFM91549.1"/>
    </source>
</evidence>
<dbReference type="SUPFAM" id="SSF53850">
    <property type="entry name" value="Periplasmic binding protein-like II"/>
    <property type="match status" value="1"/>
</dbReference>
<dbReference type="GO" id="GO:0016020">
    <property type="term" value="C:membrane"/>
    <property type="evidence" value="ECO:0007669"/>
    <property type="project" value="InterPro"/>
</dbReference>
<protein>
    <submittedName>
        <fullName evidence="8">ABC transporter arginine-binding protein</fullName>
    </submittedName>
</protein>
<dbReference type="Gene3D" id="3.40.190.10">
    <property type="entry name" value="Periplasmic binding protein-like II"/>
    <property type="match status" value="2"/>
</dbReference>
<organism evidence="8 9">
    <name type="scientific">Actinobacillus pleuropneumoniae serovar 6 str. Femo</name>
    <dbReference type="NCBI Taxonomy" id="754256"/>
    <lineage>
        <taxon>Bacteria</taxon>
        <taxon>Pseudomonadati</taxon>
        <taxon>Pseudomonadota</taxon>
        <taxon>Gammaproteobacteria</taxon>
        <taxon>Pasteurellales</taxon>
        <taxon>Pasteurellaceae</taxon>
        <taxon>Actinobacillus</taxon>
    </lineage>
</organism>
<evidence type="ECO:0000256" key="4">
    <source>
        <dbReference type="RuleBase" id="RU003744"/>
    </source>
</evidence>
<evidence type="ECO:0000256" key="1">
    <source>
        <dbReference type="ARBA" id="ARBA00004196"/>
    </source>
</evidence>
<gene>
    <name evidence="8" type="ORF">appser6_15040</name>
</gene>
<dbReference type="SMART" id="SM00062">
    <property type="entry name" value="PBPb"/>
    <property type="match status" value="1"/>
</dbReference>
<dbReference type="PANTHER" id="PTHR35936">
    <property type="entry name" value="MEMBRANE-BOUND LYTIC MUREIN TRANSGLYCOSYLASE F"/>
    <property type="match status" value="1"/>
</dbReference>
<evidence type="ECO:0000259" key="7">
    <source>
        <dbReference type="SMART" id="SM00079"/>
    </source>
</evidence>
<dbReference type="InterPro" id="IPR001638">
    <property type="entry name" value="Solute-binding_3/MltF_N"/>
</dbReference>
<comment type="caution">
    <text evidence="8">The sequence shown here is derived from an EMBL/GenBank/DDBJ whole genome shotgun (WGS) entry which is preliminary data.</text>
</comment>
<dbReference type="AlphaFoldDB" id="A0A828Q4J9"/>
<evidence type="ECO:0000313" key="9">
    <source>
        <dbReference type="Proteomes" id="UP000005341"/>
    </source>
</evidence>
<comment type="subcellular location">
    <subcellularLocation>
        <location evidence="1">Cell envelope</location>
    </subcellularLocation>
</comment>
<dbReference type="Pfam" id="PF00497">
    <property type="entry name" value="SBP_bac_3"/>
    <property type="match status" value="1"/>
</dbReference>
<reference evidence="8 9" key="1">
    <citation type="journal article" date="2010" name="J. Bacteriol.">
        <title>Comparative genomic characterization of Actinobacillus pleuropneumoniae.</title>
        <authorList>
            <person name="Xu Z."/>
            <person name="Chen X."/>
            <person name="Li L."/>
            <person name="Li T."/>
            <person name="Wang S."/>
            <person name="Chen H."/>
            <person name="Zhou R."/>
        </authorList>
    </citation>
    <scope>NUCLEOTIDE SEQUENCE [LARGE SCALE GENOMIC DNA]</scope>
    <source>
        <strain evidence="8 9">Femo</strain>
    </source>
</reference>
<evidence type="ECO:0000256" key="5">
    <source>
        <dbReference type="SAM" id="SignalP"/>
    </source>
</evidence>
<dbReference type="EMBL" id="ADOG01000021">
    <property type="protein sequence ID" value="EFM91549.1"/>
    <property type="molecule type" value="Genomic_DNA"/>
</dbReference>
<feature type="chain" id="PRO_5032289292" evidence="5">
    <location>
        <begin position="25"/>
        <end position="244"/>
    </location>
</feature>
<proteinExistence type="inferred from homology"/>
<dbReference type="SMART" id="SM00079">
    <property type="entry name" value="PBPe"/>
    <property type="match status" value="1"/>
</dbReference>
<keyword evidence="3 5" id="KW-0732">Signal</keyword>
<dbReference type="PANTHER" id="PTHR35936:SF20">
    <property type="entry name" value="ABC TRANSPORTER ARGININE-BINDING PROTEIN 2-RELATED"/>
    <property type="match status" value="1"/>
</dbReference>
<feature type="domain" description="Solute-binding protein family 3/N-terminal" evidence="6">
    <location>
        <begin position="26"/>
        <end position="244"/>
    </location>
</feature>